<gene>
    <name evidence="1" type="ORF">Ciccas_005956</name>
</gene>
<name>A0ABD2QAX3_9PLAT</name>
<sequence length="306" mass="35960">MRYISIILSNHSSGSTSLITLSKIHQVPSWLVDLRNDIAHGSMPAFCYLKNAFEWCINHIRLFWSQDISTGSFSDIENPFPANQVEELFRFTFNQARKYGRRFSVLENAQEQFSKLNSYFDKTSDTKLFNFVYSLQVLFECFVKKNEEFNQNFALTPLAINVFYPIVEFACKKFDLTAFIAHCLFCTHESEYAKYYTRLCCYLILSISDDKSLFHNFVQPIAKSLPLFIDYLIEFSNEENLRLLKLVIDIYEPLTDEKRREMIEIVSFLKNHQNRPKENSEVSDQVQIWELAHDVPWHNLPLGTCL</sequence>
<dbReference type="Proteomes" id="UP001626550">
    <property type="component" value="Unassembled WGS sequence"/>
</dbReference>
<organism evidence="1 2">
    <name type="scientific">Cichlidogyrus casuarinus</name>
    <dbReference type="NCBI Taxonomy" id="1844966"/>
    <lineage>
        <taxon>Eukaryota</taxon>
        <taxon>Metazoa</taxon>
        <taxon>Spiralia</taxon>
        <taxon>Lophotrochozoa</taxon>
        <taxon>Platyhelminthes</taxon>
        <taxon>Monogenea</taxon>
        <taxon>Monopisthocotylea</taxon>
        <taxon>Dactylogyridea</taxon>
        <taxon>Ancyrocephalidae</taxon>
        <taxon>Cichlidogyrus</taxon>
    </lineage>
</organism>
<dbReference type="AlphaFoldDB" id="A0ABD2QAX3"/>
<dbReference type="Pfam" id="PF04031">
    <property type="entry name" value="Las1"/>
    <property type="match status" value="1"/>
</dbReference>
<comment type="caution">
    <text evidence="1">The sequence shown here is derived from an EMBL/GenBank/DDBJ whole genome shotgun (WGS) entry which is preliminary data.</text>
</comment>
<dbReference type="EMBL" id="JBJKFK010000758">
    <property type="protein sequence ID" value="KAL3315411.1"/>
    <property type="molecule type" value="Genomic_DNA"/>
</dbReference>
<reference evidence="1 2" key="1">
    <citation type="submission" date="2024-11" db="EMBL/GenBank/DDBJ databases">
        <title>Adaptive evolution of stress response genes in parasites aligns with host niche diversity.</title>
        <authorList>
            <person name="Hahn C."/>
            <person name="Resl P."/>
        </authorList>
    </citation>
    <scope>NUCLEOTIDE SEQUENCE [LARGE SCALE GENOMIC DNA]</scope>
    <source>
        <strain evidence="1">EGGRZ-B1_66</strain>
        <tissue evidence="1">Body</tissue>
    </source>
</reference>
<evidence type="ECO:0000313" key="1">
    <source>
        <dbReference type="EMBL" id="KAL3315411.1"/>
    </source>
</evidence>
<evidence type="ECO:0000313" key="2">
    <source>
        <dbReference type="Proteomes" id="UP001626550"/>
    </source>
</evidence>
<dbReference type="InterPro" id="IPR007174">
    <property type="entry name" value="Las1"/>
</dbReference>
<proteinExistence type="predicted"/>
<accession>A0ABD2QAX3</accession>
<protein>
    <submittedName>
        <fullName evidence="1">Uncharacterized protein</fullName>
    </submittedName>
</protein>
<keyword evidence="2" id="KW-1185">Reference proteome</keyword>